<dbReference type="Pfam" id="PF05402">
    <property type="entry name" value="PqqD"/>
    <property type="match status" value="1"/>
</dbReference>
<evidence type="ECO:0000313" key="1">
    <source>
        <dbReference type="EMBL" id="SNR53895.1"/>
    </source>
</evidence>
<sequence>MPETVETGTVVKPRADVGVRRVAGTVTVGWDEEAFELSETTFFIWRQLDGRRAVADVASSVANYYGIDRSEALADTLEVLRDLIDLGLLQVIASDSGGSAGV</sequence>
<proteinExistence type="predicted"/>
<reference evidence="1 2" key="1">
    <citation type="submission" date="2017-06" db="EMBL/GenBank/DDBJ databases">
        <authorList>
            <person name="Kim H.J."/>
            <person name="Triplett B.A."/>
        </authorList>
    </citation>
    <scope>NUCLEOTIDE SEQUENCE [LARGE SCALE GENOMIC DNA]</scope>
    <source>
        <strain evidence="1 2">DSM 43151</strain>
    </source>
</reference>
<dbReference type="RefSeq" id="WP_089292735.1">
    <property type="nucleotide sequence ID" value="NZ_BOMU01000039.1"/>
</dbReference>
<protein>
    <submittedName>
        <fullName evidence="1">Coenzyme PQQ synthesis protein D (PqqD)</fullName>
    </submittedName>
</protein>
<dbReference type="EMBL" id="FZNR01000003">
    <property type="protein sequence ID" value="SNR53895.1"/>
    <property type="molecule type" value="Genomic_DNA"/>
</dbReference>
<dbReference type="AlphaFoldDB" id="A0A238X4E7"/>
<evidence type="ECO:0000313" key="2">
    <source>
        <dbReference type="Proteomes" id="UP000198415"/>
    </source>
</evidence>
<keyword evidence="2" id="KW-1185">Reference proteome</keyword>
<organism evidence="1 2">
    <name type="scientific">Actinoplanes regularis</name>
    <dbReference type="NCBI Taxonomy" id="52697"/>
    <lineage>
        <taxon>Bacteria</taxon>
        <taxon>Bacillati</taxon>
        <taxon>Actinomycetota</taxon>
        <taxon>Actinomycetes</taxon>
        <taxon>Micromonosporales</taxon>
        <taxon>Micromonosporaceae</taxon>
        <taxon>Actinoplanes</taxon>
    </lineage>
</organism>
<gene>
    <name evidence="1" type="ORF">SAMN06264365_10368</name>
</gene>
<dbReference type="Gene3D" id="1.10.10.1150">
    <property type="entry name" value="Coenzyme PQQ synthesis protein D (PqqD)"/>
    <property type="match status" value="1"/>
</dbReference>
<name>A0A238X4E7_9ACTN</name>
<accession>A0A238X4E7</accession>
<dbReference type="OrthoDB" id="4244011at2"/>
<dbReference type="InterPro" id="IPR008792">
    <property type="entry name" value="PQQD"/>
</dbReference>
<dbReference type="Proteomes" id="UP000198415">
    <property type="component" value="Unassembled WGS sequence"/>
</dbReference>
<dbReference type="InterPro" id="IPR041881">
    <property type="entry name" value="PqqD_sf"/>
</dbReference>